<dbReference type="InterPro" id="IPR029058">
    <property type="entry name" value="AB_hydrolase_fold"/>
</dbReference>
<evidence type="ECO:0000313" key="3">
    <source>
        <dbReference type="Proteomes" id="UP000292445"/>
    </source>
</evidence>
<comment type="caution">
    <text evidence="2">The sequence shown here is derived from an EMBL/GenBank/DDBJ whole genome shotgun (WGS) entry which is preliminary data.</text>
</comment>
<organism evidence="2 3">
    <name type="scientific">Pigmentiphaga kullae</name>
    <dbReference type="NCBI Taxonomy" id="151784"/>
    <lineage>
        <taxon>Bacteria</taxon>
        <taxon>Pseudomonadati</taxon>
        <taxon>Pseudomonadota</taxon>
        <taxon>Betaproteobacteria</taxon>
        <taxon>Burkholderiales</taxon>
        <taxon>Alcaligenaceae</taxon>
        <taxon>Pigmentiphaga</taxon>
    </lineage>
</organism>
<dbReference type="GO" id="GO:0016787">
    <property type="term" value="F:hydrolase activity"/>
    <property type="evidence" value="ECO:0007669"/>
    <property type="project" value="UniProtKB-KW"/>
</dbReference>
<accession>A0A4Q7NP03</accession>
<keyword evidence="2" id="KW-0378">Hydrolase</keyword>
<dbReference type="Gene3D" id="3.40.50.1820">
    <property type="entry name" value="alpha/beta hydrolase"/>
    <property type="match status" value="1"/>
</dbReference>
<dbReference type="Pfam" id="PF01738">
    <property type="entry name" value="DLH"/>
    <property type="match status" value="1"/>
</dbReference>
<proteinExistence type="predicted"/>
<dbReference type="AlphaFoldDB" id="A0A4Q7NP03"/>
<keyword evidence="3" id="KW-1185">Reference proteome</keyword>
<name>A0A4Q7NP03_9BURK</name>
<evidence type="ECO:0000259" key="1">
    <source>
        <dbReference type="Pfam" id="PF01738"/>
    </source>
</evidence>
<dbReference type="InterPro" id="IPR002925">
    <property type="entry name" value="Dienelactn_hydro"/>
</dbReference>
<gene>
    <name evidence="2" type="ORF">EV675_2797</name>
</gene>
<dbReference type="InterPro" id="IPR051049">
    <property type="entry name" value="Dienelactone_hydrolase-like"/>
</dbReference>
<protein>
    <submittedName>
        <fullName evidence="2">Dienelactone hydrolase</fullName>
    </submittedName>
</protein>
<sequence length="232" mass="24712">MSEAKTTIDAGDGRGFAAYVSRPGKPNGHAVIVLQEIFGVTDAIRGVADRYAAEGYLALAPDLYWRIEPGVELSHSKADIERAFQYLERFDEEAGLADIGRVAAHIRAMPGFRGRVAVVGLCLGGKLAFRCAARLEVDAAAVFYGVGVEDHLDEAAALRCPVVLHYGDQDRYASAEAQARIEAALPPAAGGGFHRYPGVGHGFYTRGDLEAAALAHERTTAFLRTALGAGNR</sequence>
<evidence type="ECO:0000313" key="2">
    <source>
        <dbReference type="EMBL" id="RZS86748.1"/>
    </source>
</evidence>
<dbReference type="EMBL" id="SGXC01000001">
    <property type="protein sequence ID" value="RZS86748.1"/>
    <property type="molecule type" value="Genomic_DNA"/>
</dbReference>
<dbReference type="PANTHER" id="PTHR46623:SF6">
    <property type="entry name" value="ALPHA_BETA-HYDROLASES SUPERFAMILY PROTEIN"/>
    <property type="match status" value="1"/>
</dbReference>
<dbReference type="PANTHER" id="PTHR46623">
    <property type="entry name" value="CARBOXYMETHYLENEBUTENOLIDASE-RELATED"/>
    <property type="match status" value="1"/>
</dbReference>
<dbReference type="Proteomes" id="UP000292445">
    <property type="component" value="Unassembled WGS sequence"/>
</dbReference>
<reference evidence="2 3" key="1">
    <citation type="submission" date="2019-02" db="EMBL/GenBank/DDBJ databases">
        <title>Genomic Encyclopedia of Type Strains, Phase IV (KMG-IV): sequencing the most valuable type-strain genomes for metagenomic binning, comparative biology and taxonomic classification.</title>
        <authorList>
            <person name="Goeker M."/>
        </authorList>
    </citation>
    <scope>NUCLEOTIDE SEQUENCE [LARGE SCALE GENOMIC DNA]</scope>
    <source>
        <strain evidence="2 3">K24</strain>
    </source>
</reference>
<feature type="domain" description="Dienelactone hydrolase" evidence="1">
    <location>
        <begin position="16"/>
        <end position="226"/>
    </location>
</feature>
<dbReference type="SUPFAM" id="SSF53474">
    <property type="entry name" value="alpha/beta-Hydrolases"/>
    <property type="match status" value="1"/>
</dbReference>